<dbReference type="PANTHER" id="PTHR35564">
    <property type="match status" value="1"/>
</dbReference>
<dbReference type="PANTHER" id="PTHR35564:SF3">
    <property type="entry name" value="TYPE VI SECRETION SYSTEM BASEPLATE SUBUNIT TSSG"/>
    <property type="match status" value="1"/>
</dbReference>
<evidence type="ECO:0000313" key="1">
    <source>
        <dbReference type="EMBL" id="VAW94460.1"/>
    </source>
</evidence>
<reference evidence="1" key="1">
    <citation type="submission" date="2018-06" db="EMBL/GenBank/DDBJ databases">
        <authorList>
            <person name="Zhirakovskaya E."/>
        </authorList>
    </citation>
    <scope>NUCLEOTIDE SEQUENCE</scope>
</reference>
<protein>
    <submittedName>
        <fullName evidence="1">Uncharacterized protein ImpH/VasB</fullName>
    </submittedName>
</protein>
<proteinExistence type="predicted"/>
<accession>A0A3B0ZYY1</accession>
<dbReference type="Pfam" id="PF06996">
    <property type="entry name" value="T6SS_TssG"/>
    <property type="match status" value="1"/>
</dbReference>
<gene>
    <name evidence="1" type="ORF">MNBD_GAMMA21-2129</name>
</gene>
<sequence length="347" mass="38944">MGTTSRRKLPDLIEDVFANAPKYEFYQVIRLLESGWYGHGSVGKGLDKWLRMRPSPEISFPAADVRRCSFDDNGMVDLELNFMGLYGVDAPVPHYMIEHVARNDESSDAMRGFLDIFSHRMYALFYMAWKKYRPYIDLDQPDSAYVDYVLALSGSTLDENDTVELGFSGAMGSRVRNATSLAGMLTEYMGDTPAEVREFVPRWVKIDSEAFVGGEFHQAMELGDNTILGDEVLDISGKIDICIGPMDVAAVKKLLPGRPDATALGNLIRRYLDPTIDFDLILLVKPSSILGMQLGDDDVMLGWSTWVGYQMSELDEIRIPGETLLMQNEKDQTEQMKKTKAELAMVA</sequence>
<dbReference type="AlphaFoldDB" id="A0A3B0ZYY1"/>
<dbReference type="NCBIfam" id="TIGR03347">
    <property type="entry name" value="VI_chp_1"/>
    <property type="match status" value="1"/>
</dbReference>
<name>A0A3B0ZYY1_9ZZZZ</name>
<dbReference type="InterPro" id="IPR010732">
    <property type="entry name" value="T6SS_TssG-like"/>
</dbReference>
<organism evidence="1">
    <name type="scientific">hydrothermal vent metagenome</name>
    <dbReference type="NCBI Taxonomy" id="652676"/>
    <lineage>
        <taxon>unclassified sequences</taxon>
        <taxon>metagenomes</taxon>
        <taxon>ecological metagenomes</taxon>
    </lineage>
</organism>
<dbReference type="EMBL" id="UOFR01000028">
    <property type="protein sequence ID" value="VAW94460.1"/>
    <property type="molecule type" value="Genomic_DNA"/>
</dbReference>